<evidence type="ECO:0000256" key="1">
    <source>
        <dbReference type="SAM" id="SignalP"/>
    </source>
</evidence>
<feature type="signal peptide" evidence="1">
    <location>
        <begin position="1"/>
        <end position="22"/>
    </location>
</feature>
<accession>A0A9P8XYG8</accession>
<reference evidence="2" key="1">
    <citation type="journal article" date="2021" name="Nat. Commun.">
        <title>Genetic determinants of endophytism in the Arabidopsis root mycobiome.</title>
        <authorList>
            <person name="Mesny F."/>
            <person name="Miyauchi S."/>
            <person name="Thiergart T."/>
            <person name="Pickel B."/>
            <person name="Atanasova L."/>
            <person name="Karlsson M."/>
            <person name="Huettel B."/>
            <person name="Barry K.W."/>
            <person name="Haridas S."/>
            <person name="Chen C."/>
            <person name="Bauer D."/>
            <person name="Andreopoulos W."/>
            <person name="Pangilinan J."/>
            <person name="LaButti K."/>
            <person name="Riley R."/>
            <person name="Lipzen A."/>
            <person name="Clum A."/>
            <person name="Drula E."/>
            <person name="Henrissat B."/>
            <person name="Kohler A."/>
            <person name="Grigoriev I.V."/>
            <person name="Martin F.M."/>
            <person name="Hacquard S."/>
        </authorList>
    </citation>
    <scope>NUCLEOTIDE SEQUENCE</scope>
    <source>
        <strain evidence="2">MPI-CAGE-CH-0230</strain>
    </source>
</reference>
<sequence length="341" mass="36158">MLQTTALLGGLVAVAQAAAVQAVPAAALFSRGTSPINCGTYPNKGPSDHTRYVTPSGKTYEIDCFAEKGSWSWQYPSGPWPTIESCIDACAAGQAVPGCTYVAWSISGSYCAMTTTPIQEAQHYYTPYGVISAEFVKMLNCKDGSSNGTVFTPPGSSQKYQILCNYQYGGETLGASKRAETFEQCVGFCDTTAGCVDVVYSDAKYCWLKKTKTNGYSSGGWWSAIKVPSDFVPSPSPGSSPGVGPANTDPIGAINCFDNSADGTTFNAPSGNSYKIACNYQYDGDTIGSKYTATLELCADLCDTTAGCVDAIWSKAKYCWLKSSIRGNGYKSGGWYSAIKK</sequence>
<evidence type="ECO:0000313" key="3">
    <source>
        <dbReference type="Proteomes" id="UP000756346"/>
    </source>
</evidence>
<name>A0A9P8XYG8_9PEZI</name>
<keyword evidence="1" id="KW-0732">Signal</keyword>
<dbReference type="GeneID" id="70188832"/>
<dbReference type="OrthoDB" id="160645at2759"/>
<dbReference type="Gene3D" id="3.50.4.10">
    <property type="entry name" value="Hepatocyte Growth Factor"/>
    <property type="match status" value="2"/>
</dbReference>
<gene>
    <name evidence="2" type="ORF">B0I36DRAFT_366353</name>
</gene>
<comment type="caution">
    <text evidence="2">The sequence shown here is derived from an EMBL/GenBank/DDBJ whole genome shotgun (WGS) entry which is preliminary data.</text>
</comment>
<dbReference type="Proteomes" id="UP000756346">
    <property type="component" value="Unassembled WGS sequence"/>
</dbReference>
<organism evidence="2 3">
    <name type="scientific">Microdochium trichocladiopsis</name>
    <dbReference type="NCBI Taxonomy" id="1682393"/>
    <lineage>
        <taxon>Eukaryota</taxon>
        <taxon>Fungi</taxon>
        <taxon>Dikarya</taxon>
        <taxon>Ascomycota</taxon>
        <taxon>Pezizomycotina</taxon>
        <taxon>Sordariomycetes</taxon>
        <taxon>Xylariomycetidae</taxon>
        <taxon>Xylariales</taxon>
        <taxon>Microdochiaceae</taxon>
        <taxon>Microdochium</taxon>
    </lineage>
</organism>
<dbReference type="RefSeq" id="XP_046007953.1">
    <property type="nucleotide sequence ID" value="XM_046159286.1"/>
</dbReference>
<proteinExistence type="predicted"/>
<protein>
    <recommendedName>
        <fullName evidence="4">Apple domain-containing protein</fullName>
    </recommendedName>
</protein>
<dbReference type="AlphaFoldDB" id="A0A9P8XYG8"/>
<evidence type="ECO:0000313" key="2">
    <source>
        <dbReference type="EMBL" id="KAH7024405.1"/>
    </source>
</evidence>
<evidence type="ECO:0008006" key="4">
    <source>
        <dbReference type="Google" id="ProtNLM"/>
    </source>
</evidence>
<dbReference type="EMBL" id="JAGTJQ010000009">
    <property type="protein sequence ID" value="KAH7024405.1"/>
    <property type="molecule type" value="Genomic_DNA"/>
</dbReference>
<keyword evidence="3" id="KW-1185">Reference proteome</keyword>
<feature type="chain" id="PRO_5040402938" description="Apple domain-containing protein" evidence="1">
    <location>
        <begin position="23"/>
        <end position="341"/>
    </location>
</feature>